<dbReference type="AlphaFoldDB" id="A0A914YZ34"/>
<keyword evidence="1" id="KW-0812">Transmembrane</keyword>
<keyword evidence="2" id="KW-1185">Reference proteome</keyword>
<dbReference type="WBParaSite" id="PSU_v2.g4894.t1">
    <property type="protein sequence ID" value="PSU_v2.g4894.t1"/>
    <property type="gene ID" value="PSU_v2.g4894"/>
</dbReference>
<feature type="transmembrane region" description="Helical" evidence="1">
    <location>
        <begin position="72"/>
        <end position="91"/>
    </location>
</feature>
<protein>
    <submittedName>
        <fullName evidence="3">Uncharacterized protein</fullName>
    </submittedName>
</protein>
<feature type="transmembrane region" description="Helical" evidence="1">
    <location>
        <begin position="40"/>
        <end position="60"/>
    </location>
</feature>
<organism evidence="2 3">
    <name type="scientific">Panagrolaimus superbus</name>
    <dbReference type="NCBI Taxonomy" id="310955"/>
    <lineage>
        <taxon>Eukaryota</taxon>
        <taxon>Metazoa</taxon>
        <taxon>Ecdysozoa</taxon>
        <taxon>Nematoda</taxon>
        <taxon>Chromadorea</taxon>
        <taxon>Rhabditida</taxon>
        <taxon>Tylenchina</taxon>
        <taxon>Panagrolaimomorpha</taxon>
        <taxon>Panagrolaimoidea</taxon>
        <taxon>Panagrolaimidae</taxon>
        <taxon>Panagrolaimus</taxon>
    </lineage>
</organism>
<keyword evidence="1" id="KW-1133">Transmembrane helix</keyword>
<accession>A0A914YZ34</accession>
<name>A0A914YZ34_9BILA</name>
<feature type="transmembrane region" description="Helical" evidence="1">
    <location>
        <begin position="15"/>
        <end position="34"/>
    </location>
</feature>
<proteinExistence type="predicted"/>
<keyword evidence="1" id="KW-0472">Membrane</keyword>
<sequence>MISHNRICGIHVKTLSKFFSILGSFGSLFVFAVAKLLSVLSFNIFLLLLSNFIAYIFALNGTLKEKSFQLRAAQLFLLPNIGMALYILNLAKKAMIFQFMAEWEFSLDEKKDKKGFICYC</sequence>
<evidence type="ECO:0000313" key="2">
    <source>
        <dbReference type="Proteomes" id="UP000887577"/>
    </source>
</evidence>
<evidence type="ECO:0000313" key="3">
    <source>
        <dbReference type="WBParaSite" id="PSU_v2.g4894.t1"/>
    </source>
</evidence>
<dbReference type="Proteomes" id="UP000887577">
    <property type="component" value="Unplaced"/>
</dbReference>
<evidence type="ECO:0000256" key="1">
    <source>
        <dbReference type="SAM" id="Phobius"/>
    </source>
</evidence>
<reference evidence="3" key="1">
    <citation type="submission" date="2022-11" db="UniProtKB">
        <authorList>
            <consortium name="WormBaseParasite"/>
        </authorList>
    </citation>
    <scope>IDENTIFICATION</scope>
</reference>